<evidence type="ECO:0000313" key="6">
    <source>
        <dbReference type="Proteomes" id="UP000027135"/>
    </source>
</evidence>
<gene>
    <name evidence="5" type="ORF">L798_03833</name>
</gene>
<dbReference type="InterPro" id="IPR028364">
    <property type="entry name" value="Ribosomal_uL1/biogenesis"/>
</dbReference>
<dbReference type="Gene3D" id="3.40.50.790">
    <property type="match status" value="1"/>
</dbReference>
<feature type="region of interest" description="Disordered" evidence="4">
    <location>
        <begin position="331"/>
        <end position="364"/>
    </location>
</feature>
<dbReference type="Pfam" id="PF00687">
    <property type="entry name" value="Ribosomal_L1"/>
    <property type="match status" value="1"/>
</dbReference>
<dbReference type="eggNOG" id="KOG1569">
    <property type="taxonomic scope" value="Eukaryota"/>
</dbReference>
<dbReference type="PANTHER" id="PTHR36427">
    <property type="entry name" value="54S RIBOSOMAL PROTEIN L1, MITOCHONDRIAL"/>
    <property type="match status" value="1"/>
</dbReference>
<dbReference type="Proteomes" id="UP000027135">
    <property type="component" value="Unassembled WGS sequence"/>
</dbReference>
<keyword evidence="6" id="KW-1185">Reference proteome</keyword>
<comment type="similarity">
    <text evidence="1">Belongs to the universal ribosomal protein uL1 family.</text>
</comment>
<dbReference type="EMBL" id="KK852553">
    <property type="protein sequence ID" value="KDR21469.1"/>
    <property type="molecule type" value="Genomic_DNA"/>
</dbReference>
<dbReference type="SUPFAM" id="SSF56808">
    <property type="entry name" value="Ribosomal protein L1"/>
    <property type="match status" value="1"/>
</dbReference>
<sequence>MAAVFGGRFTSCFFNVCGLRSGKFVTSLSVGVHEVLQVRNYAARKGTREKARKKKKAKVEVKKVGFIPHNLRGKKAAPVITRRIDDSLKPVSPDNVWLSKFYQWPLYSFSDAVHCHRETHHPTVYNSPNEKLYVNLELNMRAAKENRYLDEFTRTISLPHPFDADKAKSVLVFCKSTELQKKALIAGATVAGDIELIKNVQNGELSLKDFNFVVAHPDILPELVLVRGLLKRKFPNQKSGTLGTDIPAMVSRFCSGIEYTAKADQYLKDFGWIFTSIGKLDMDTDHLEENFSVLLKDVYSMKPNRVGPFITKCCLVSLPSPERLKVDYNLYIDEDDNEKQEEKEEDEEEEDETGEAEVKSSVVV</sequence>
<evidence type="ECO:0000256" key="4">
    <source>
        <dbReference type="SAM" id="MobiDB-lite"/>
    </source>
</evidence>
<keyword evidence="2 5" id="KW-0689">Ribosomal protein</keyword>
<dbReference type="Gene3D" id="3.30.190.20">
    <property type="match status" value="1"/>
</dbReference>
<dbReference type="OrthoDB" id="1747252at2759"/>
<dbReference type="CDD" id="cd00403">
    <property type="entry name" value="Ribosomal_L1"/>
    <property type="match status" value="1"/>
</dbReference>
<organism evidence="5 6">
    <name type="scientific">Zootermopsis nevadensis</name>
    <name type="common">Dampwood termite</name>
    <dbReference type="NCBI Taxonomy" id="136037"/>
    <lineage>
        <taxon>Eukaryota</taxon>
        <taxon>Metazoa</taxon>
        <taxon>Ecdysozoa</taxon>
        <taxon>Arthropoda</taxon>
        <taxon>Hexapoda</taxon>
        <taxon>Insecta</taxon>
        <taxon>Pterygota</taxon>
        <taxon>Neoptera</taxon>
        <taxon>Polyneoptera</taxon>
        <taxon>Dictyoptera</taxon>
        <taxon>Blattodea</taxon>
        <taxon>Blattoidea</taxon>
        <taxon>Termitoidae</taxon>
        <taxon>Termopsidae</taxon>
        <taxon>Zootermopsis</taxon>
    </lineage>
</organism>
<evidence type="ECO:0000256" key="3">
    <source>
        <dbReference type="ARBA" id="ARBA00023274"/>
    </source>
</evidence>
<protein>
    <submittedName>
        <fullName evidence="5">39S ribosomal protein L1, mitochondrial</fullName>
    </submittedName>
</protein>
<dbReference type="FunCoup" id="A0A067RP01">
    <property type="interactions" value="937"/>
</dbReference>
<dbReference type="InterPro" id="IPR016095">
    <property type="entry name" value="Ribosomal_uL1_3-a/b-sand"/>
</dbReference>
<evidence type="ECO:0000313" key="5">
    <source>
        <dbReference type="EMBL" id="KDR21469.1"/>
    </source>
</evidence>
<keyword evidence="3" id="KW-0687">Ribonucleoprotein</keyword>
<dbReference type="InParanoid" id="A0A067RP01"/>
<dbReference type="GO" id="GO:0005840">
    <property type="term" value="C:ribosome"/>
    <property type="evidence" value="ECO:0007669"/>
    <property type="project" value="UniProtKB-KW"/>
</dbReference>
<evidence type="ECO:0000256" key="2">
    <source>
        <dbReference type="ARBA" id="ARBA00022980"/>
    </source>
</evidence>
<dbReference type="STRING" id="136037.A0A067RP01"/>
<evidence type="ECO:0000256" key="1">
    <source>
        <dbReference type="ARBA" id="ARBA00010531"/>
    </source>
</evidence>
<dbReference type="GO" id="GO:1990904">
    <property type="term" value="C:ribonucleoprotein complex"/>
    <property type="evidence" value="ECO:0007669"/>
    <property type="project" value="UniProtKB-KW"/>
</dbReference>
<dbReference type="AlphaFoldDB" id="A0A067RP01"/>
<dbReference type="InterPro" id="IPR023674">
    <property type="entry name" value="Ribosomal_uL1-like"/>
</dbReference>
<feature type="compositionally biased region" description="Acidic residues" evidence="4">
    <location>
        <begin position="332"/>
        <end position="355"/>
    </location>
</feature>
<proteinExistence type="inferred from homology"/>
<reference evidence="5 6" key="1">
    <citation type="journal article" date="2014" name="Nat. Commun.">
        <title>Molecular traces of alternative social organization in a termite genome.</title>
        <authorList>
            <person name="Terrapon N."/>
            <person name="Li C."/>
            <person name="Robertson H.M."/>
            <person name="Ji L."/>
            <person name="Meng X."/>
            <person name="Booth W."/>
            <person name="Chen Z."/>
            <person name="Childers C.P."/>
            <person name="Glastad K.M."/>
            <person name="Gokhale K."/>
            <person name="Gowin J."/>
            <person name="Gronenberg W."/>
            <person name="Hermansen R.A."/>
            <person name="Hu H."/>
            <person name="Hunt B.G."/>
            <person name="Huylmans A.K."/>
            <person name="Khalil S.M."/>
            <person name="Mitchell R.D."/>
            <person name="Munoz-Torres M.C."/>
            <person name="Mustard J.A."/>
            <person name="Pan H."/>
            <person name="Reese J.T."/>
            <person name="Scharf M.E."/>
            <person name="Sun F."/>
            <person name="Vogel H."/>
            <person name="Xiao J."/>
            <person name="Yang W."/>
            <person name="Yang Z."/>
            <person name="Yang Z."/>
            <person name="Zhou J."/>
            <person name="Zhu J."/>
            <person name="Brent C.S."/>
            <person name="Elsik C.G."/>
            <person name="Goodisman M.A."/>
            <person name="Liberles D.A."/>
            <person name="Roe R.M."/>
            <person name="Vargo E.L."/>
            <person name="Vilcinskas A."/>
            <person name="Wang J."/>
            <person name="Bornberg-Bauer E."/>
            <person name="Korb J."/>
            <person name="Zhang G."/>
            <person name="Liebig J."/>
        </authorList>
    </citation>
    <scope>NUCLEOTIDE SEQUENCE [LARGE SCALE GENOMIC DNA]</scope>
    <source>
        <tissue evidence="5">Whole organism</tissue>
    </source>
</reference>
<dbReference type="OMA" id="MWDKSSA"/>
<name>A0A067RP01_ZOONE</name>
<accession>A0A067RP01</accession>
<dbReference type="PANTHER" id="PTHR36427:SF3">
    <property type="entry name" value="LARGE RIBOSOMAL SUBUNIT PROTEIN UL1M"/>
    <property type="match status" value="1"/>
</dbReference>